<proteinExistence type="predicted"/>
<name>A0ABR5AJ47_9BACL</name>
<dbReference type="InterPro" id="IPR006059">
    <property type="entry name" value="SBP"/>
</dbReference>
<evidence type="ECO:0000256" key="1">
    <source>
        <dbReference type="SAM" id="SignalP"/>
    </source>
</evidence>
<sequence length="432" mass="46793">MNMKKGLTISLAALLAAAAAGCSSSTNAGGDTAKPSSGSKEKVQLTLWYWNRSIDDNLLAQVNKQFPNIELKAEKIGGDFRAKLITTITAGTGAPDITGMNSDIATYFPSKDKFVNLFDLGAQKEAGNYLEWKWKQGVTGDGKFMLGYPMDTGPTALFYRADLFEKAGLPSDPAQVTAQLKDWNAYIDAARKMKAATNGQVFMFDNISTIYMQSLAQGDKVYFDTTDKFIGDQPHIKAAWDRAVSISKEGLSAKIGGGTNDWNAAMNNGKIASFIGAAWMMQILAEAAPDTKGKWRIARAPGGDGNNGGSFLAIPKQSKHPNEAFEVIKWLQSPENQLQAFTTMSLYPSAPSVLKDAKMNQPAEFFGGEKVNETFAESANHVKPAYFGAYANIPSKAFGDELTNVEQQNKDPEKAYADALANAKKQLEQATH</sequence>
<dbReference type="RefSeq" id="WP_041047621.1">
    <property type="nucleotide sequence ID" value="NZ_JXAK01000016.1"/>
</dbReference>
<dbReference type="PROSITE" id="PS51257">
    <property type="entry name" value="PROKAR_LIPOPROTEIN"/>
    <property type="match status" value="1"/>
</dbReference>
<evidence type="ECO:0000313" key="2">
    <source>
        <dbReference type="EMBL" id="KIL40773.1"/>
    </source>
</evidence>
<dbReference type="EMBL" id="JXAK01000016">
    <property type="protein sequence ID" value="KIL40773.1"/>
    <property type="molecule type" value="Genomic_DNA"/>
</dbReference>
<organism evidence="2 3">
    <name type="scientific">Gordoniibacillus kamchatkensis</name>
    <dbReference type="NCBI Taxonomy" id="1590651"/>
    <lineage>
        <taxon>Bacteria</taxon>
        <taxon>Bacillati</taxon>
        <taxon>Bacillota</taxon>
        <taxon>Bacilli</taxon>
        <taxon>Bacillales</taxon>
        <taxon>Paenibacillaceae</taxon>
        <taxon>Gordoniibacillus</taxon>
    </lineage>
</organism>
<evidence type="ECO:0000313" key="3">
    <source>
        <dbReference type="Proteomes" id="UP000031967"/>
    </source>
</evidence>
<feature type="chain" id="PRO_5046540505" evidence="1">
    <location>
        <begin position="29"/>
        <end position="432"/>
    </location>
</feature>
<comment type="caution">
    <text evidence="2">The sequence shown here is derived from an EMBL/GenBank/DDBJ whole genome shotgun (WGS) entry which is preliminary data.</text>
</comment>
<feature type="signal peptide" evidence="1">
    <location>
        <begin position="1"/>
        <end position="28"/>
    </location>
</feature>
<dbReference type="Gene3D" id="3.40.190.10">
    <property type="entry name" value="Periplasmic binding protein-like II"/>
    <property type="match status" value="1"/>
</dbReference>
<keyword evidence="1" id="KW-0732">Signal</keyword>
<dbReference type="Pfam" id="PF13416">
    <property type="entry name" value="SBP_bac_8"/>
    <property type="match status" value="1"/>
</dbReference>
<dbReference type="PANTHER" id="PTHR43649">
    <property type="entry name" value="ARABINOSE-BINDING PROTEIN-RELATED"/>
    <property type="match status" value="1"/>
</dbReference>
<accession>A0ABR5AJ47</accession>
<dbReference type="Proteomes" id="UP000031967">
    <property type="component" value="Unassembled WGS sequence"/>
</dbReference>
<keyword evidence="3" id="KW-1185">Reference proteome</keyword>
<protein>
    <submittedName>
        <fullName evidence="2">Sugar ABC transporter substrate-binding protein</fullName>
    </submittedName>
</protein>
<gene>
    <name evidence="2" type="ORF">SD70_11005</name>
</gene>
<reference evidence="2 3" key="1">
    <citation type="submission" date="2014-12" db="EMBL/GenBank/DDBJ databases">
        <title>Draft genome sequence of Paenibacillus kamchatkensis strain B-2647.</title>
        <authorList>
            <person name="Karlyshev A.V."/>
            <person name="Kudryashova E.B."/>
        </authorList>
    </citation>
    <scope>NUCLEOTIDE SEQUENCE [LARGE SCALE GENOMIC DNA]</scope>
    <source>
        <strain evidence="2 3">VKM B-2647</strain>
    </source>
</reference>
<dbReference type="InterPro" id="IPR050490">
    <property type="entry name" value="Bact_solute-bd_prot1"/>
</dbReference>
<dbReference type="SUPFAM" id="SSF53850">
    <property type="entry name" value="Periplasmic binding protein-like II"/>
    <property type="match status" value="1"/>
</dbReference>
<dbReference type="PANTHER" id="PTHR43649:SF32">
    <property type="entry name" value="SUGAR BINDING SECRETED PROTEIN"/>
    <property type="match status" value="1"/>
</dbReference>